<dbReference type="PANTHER" id="PTHR34301:SF8">
    <property type="entry name" value="ATPASE DOMAIN-CONTAINING PROTEIN"/>
    <property type="match status" value="1"/>
</dbReference>
<keyword evidence="2" id="KW-0067">ATP-binding</keyword>
<dbReference type="Pfam" id="PF20703">
    <property type="entry name" value="nSTAND1"/>
    <property type="match status" value="1"/>
</dbReference>
<name>A0ABS3C626_9BACT</name>
<keyword evidence="2" id="KW-0547">Nucleotide-binding</keyword>
<dbReference type="RefSeq" id="WP_206579348.1">
    <property type="nucleotide sequence ID" value="NZ_JAFKCT010000007.1"/>
</dbReference>
<dbReference type="InterPro" id="IPR049052">
    <property type="entry name" value="nSTAND1"/>
</dbReference>
<feature type="domain" description="Novel STAND NTPase 1" evidence="1">
    <location>
        <begin position="21"/>
        <end position="286"/>
    </location>
</feature>
<evidence type="ECO:0000259" key="1">
    <source>
        <dbReference type="Pfam" id="PF20703"/>
    </source>
</evidence>
<dbReference type="PANTHER" id="PTHR34301">
    <property type="entry name" value="DNA-BINDING PROTEIN-RELATED"/>
    <property type="match status" value="1"/>
</dbReference>
<evidence type="ECO:0000313" key="3">
    <source>
        <dbReference type="Proteomes" id="UP000664317"/>
    </source>
</evidence>
<dbReference type="Gene3D" id="3.40.50.300">
    <property type="entry name" value="P-loop containing nucleotide triphosphate hydrolases"/>
    <property type="match status" value="1"/>
</dbReference>
<dbReference type="GO" id="GO:0005524">
    <property type="term" value="F:ATP binding"/>
    <property type="evidence" value="ECO:0007669"/>
    <property type="project" value="UniProtKB-KW"/>
</dbReference>
<proteinExistence type="predicted"/>
<reference evidence="2 3" key="1">
    <citation type="submission" date="2021-03" db="EMBL/GenBank/DDBJ databases">
        <title>novel species isolated from a fishpond in China.</title>
        <authorList>
            <person name="Lu H."/>
            <person name="Cai Z."/>
        </authorList>
    </citation>
    <scope>NUCLEOTIDE SEQUENCE [LARGE SCALE GENOMIC DNA]</scope>
    <source>
        <strain evidence="2 3">H41</strain>
    </source>
</reference>
<dbReference type="Proteomes" id="UP000664317">
    <property type="component" value="Unassembled WGS sequence"/>
</dbReference>
<dbReference type="InterPro" id="IPR027417">
    <property type="entry name" value="P-loop_NTPase"/>
</dbReference>
<organism evidence="2 3">
    <name type="scientific">Algoriphagus oliviformis</name>
    <dbReference type="NCBI Taxonomy" id="2811231"/>
    <lineage>
        <taxon>Bacteria</taxon>
        <taxon>Pseudomonadati</taxon>
        <taxon>Bacteroidota</taxon>
        <taxon>Cytophagia</taxon>
        <taxon>Cytophagales</taxon>
        <taxon>Cyclobacteriaceae</taxon>
        <taxon>Algoriphagus</taxon>
    </lineage>
</organism>
<dbReference type="SUPFAM" id="SSF52540">
    <property type="entry name" value="P-loop containing nucleoside triphosphate hydrolases"/>
    <property type="match status" value="1"/>
</dbReference>
<accession>A0ABS3C626</accession>
<gene>
    <name evidence="2" type="ORF">J0A68_16580</name>
</gene>
<comment type="caution">
    <text evidence="2">The sequence shown here is derived from an EMBL/GenBank/DDBJ whole genome shotgun (WGS) entry which is preliminary data.</text>
</comment>
<sequence length="394" mass="44287">MTQEEKLKKASSVFSPAAPIETRDLFFGRIEQFQKLNEAINERGMHSVIYGDRGVGKTSLANIASLVYKGVTVSKVTCNRTEDFKSIWQKALNKVSFNLNSKKIGFTAKSTPKTIQLDLFLPEKETIDSKDIESVLSNLDNKLLFIFDEFDSITNTDVKTRMADTIKLLSDNMPNITILIVGIALDVNELIGHHPSVERCLLQIYTPRMSNSELGEIIDGGLAQIGIKINSPQRKKIIEFSTGFPSFTHLLCKHAAIHCLQSNKSMIDKDDLDFAIDKALENSAQSIKNAYQIATLSSKSETLFSEVLFALASSEVDQFGFSSKRDILDSLFNLSGKNYTSQRINYYINDLCSESRGKVIEKIGEKNNVRFRFRNPMIKSFILMKMSSNKSNKK</sequence>
<keyword evidence="3" id="KW-1185">Reference proteome</keyword>
<evidence type="ECO:0000313" key="2">
    <source>
        <dbReference type="EMBL" id="MBN7812572.1"/>
    </source>
</evidence>
<dbReference type="EMBL" id="JAFKCT010000007">
    <property type="protein sequence ID" value="MBN7812572.1"/>
    <property type="molecule type" value="Genomic_DNA"/>
</dbReference>
<protein>
    <submittedName>
        <fullName evidence="2">ATP-binding protein</fullName>
    </submittedName>
</protein>